<dbReference type="PANTHER" id="PTHR12398">
    <property type="entry name" value="PROTEIN PHOSPHATASE INHIBITOR"/>
    <property type="match status" value="1"/>
</dbReference>
<feature type="region of interest" description="Disordered" evidence="1">
    <location>
        <begin position="30"/>
        <end position="53"/>
    </location>
</feature>
<reference evidence="2 3" key="1">
    <citation type="submission" date="2021-02" db="EMBL/GenBank/DDBJ databases">
        <title>Plant Genome Project.</title>
        <authorList>
            <person name="Zhang R.-G."/>
        </authorList>
    </citation>
    <scope>NUCLEOTIDE SEQUENCE [LARGE SCALE GENOMIC DNA]</scope>
    <source>
        <tissue evidence="2">Leaves</tissue>
    </source>
</reference>
<protein>
    <submittedName>
        <fullName evidence="2">Uncharacterized protein</fullName>
    </submittedName>
</protein>
<dbReference type="Proteomes" id="UP000827721">
    <property type="component" value="Unassembled WGS sequence"/>
</dbReference>
<dbReference type="EMBL" id="JAFEMO010000011">
    <property type="protein sequence ID" value="KAH7557608.1"/>
    <property type="molecule type" value="Genomic_DNA"/>
</dbReference>
<sequence>MFGVKWGRVRWDEENIGEIEATKPVRQKITEPKTPYHHMIEDDSSPSPRRGSFDECVERNVDAMDADELRTALNDVASSSRKTTGWTSSEDEADPMEQEDEGISILIIALLIQFLLQHLE</sequence>
<feature type="compositionally biased region" description="Polar residues" evidence="1">
    <location>
        <begin position="76"/>
        <end position="88"/>
    </location>
</feature>
<organism evidence="2 3">
    <name type="scientific">Xanthoceras sorbifolium</name>
    <dbReference type="NCBI Taxonomy" id="99658"/>
    <lineage>
        <taxon>Eukaryota</taxon>
        <taxon>Viridiplantae</taxon>
        <taxon>Streptophyta</taxon>
        <taxon>Embryophyta</taxon>
        <taxon>Tracheophyta</taxon>
        <taxon>Spermatophyta</taxon>
        <taxon>Magnoliopsida</taxon>
        <taxon>eudicotyledons</taxon>
        <taxon>Gunneridae</taxon>
        <taxon>Pentapetalae</taxon>
        <taxon>rosids</taxon>
        <taxon>malvids</taxon>
        <taxon>Sapindales</taxon>
        <taxon>Sapindaceae</taxon>
        <taxon>Xanthoceroideae</taxon>
        <taxon>Xanthoceras</taxon>
    </lineage>
</organism>
<dbReference type="InterPro" id="IPR007062">
    <property type="entry name" value="PPI-2"/>
</dbReference>
<evidence type="ECO:0000256" key="1">
    <source>
        <dbReference type="SAM" id="MobiDB-lite"/>
    </source>
</evidence>
<gene>
    <name evidence="2" type="ORF">JRO89_XS11G0189100</name>
</gene>
<keyword evidence="3" id="KW-1185">Reference proteome</keyword>
<evidence type="ECO:0000313" key="3">
    <source>
        <dbReference type="Proteomes" id="UP000827721"/>
    </source>
</evidence>
<dbReference type="Pfam" id="PF04979">
    <property type="entry name" value="IPP-2"/>
    <property type="match status" value="1"/>
</dbReference>
<dbReference type="PANTHER" id="PTHR12398:SF20">
    <property type="entry name" value="PROTEIN PHOSPHATASE 1 REGULATORY INHIBITOR SUBUNIT 2"/>
    <property type="match status" value="1"/>
</dbReference>
<accession>A0ABQ8HG96</accession>
<evidence type="ECO:0000313" key="2">
    <source>
        <dbReference type="EMBL" id="KAH7557608.1"/>
    </source>
</evidence>
<feature type="region of interest" description="Disordered" evidence="1">
    <location>
        <begin position="74"/>
        <end position="98"/>
    </location>
</feature>
<feature type="compositionally biased region" description="Acidic residues" evidence="1">
    <location>
        <begin position="89"/>
        <end position="98"/>
    </location>
</feature>
<proteinExistence type="predicted"/>
<name>A0ABQ8HG96_9ROSI</name>
<comment type="caution">
    <text evidence="2">The sequence shown here is derived from an EMBL/GenBank/DDBJ whole genome shotgun (WGS) entry which is preliminary data.</text>
</comment>